<protein>
    <recommendedName>
        <fullName evidence="3">Gamma-glutamyl-gamma-aminobutyrate hydrolase</fullName>
    </recommendedName>
</protein>
<dbReference type="PROSITE" id="PS51273">
    <property type="entry name" value="GATASE_TYPE_1"/>
    <property type="match status" value="1"/>
</dbReference>
<dbReference type="Proteomes" id="UP001296873">
    <property type="component" value="Unassembled WGS sequence"/>
</dbReference>
<reference evidence="1 2" key="1">
    <citation type="journal article" date="2020" name="Microorganisms">
        <title>Osmotic Adaptation and Compatible Solute Biosynthesis of Phototrophic Bacteria as Revealed from Genome Analyses.</title>
        <authorList>
            <person name="Imhoff J.F."/>
            <person name="Rahn T."/>
            <person name="Kunzel S."/>
            <person name="Keller A."/>
            <person name="Neulinger S.C."/>
        </authorList>
    </citation>
    <scope>NUCLEOTIDE SEQUENCE [LARGE SCALE GENOMIC DNA]</scope>
    <source>
        <strain evidence="1 2">DSM 9895</strain>
    </source>
</reference>
<dbReference type="Gene3D" id="3.40.50.880">
    <property type="match status" value="1"/>
</dbReference>
<dbReference type="InterPro" id="IPR029062">
    <property type="entry name" value="Class_I_gatase-like"/>
</dbReference>
<dbReference type="SUPFAM" id="SSF52317">
    <property type="entry name" value="Class I glutamine amidotransferase-like"/>
    <property type="match status" value="1"/>
</dbReference>
<dbReference type="InterPro" id="IPR044668">
    <property type="entry name" value="PuuD-like"/>
</dbReference>
<dbReference type="Pfam" id="PF07722">
    <property type="entry name" value="Peptidase_C26"/>
    <property type="match status" value="1"/>
</dbReference>
<dbReference type="PANTHER" id="PTHR43235">
    <property type="entry name" value="GLUTAMINE AMIDOTRANSFERASE PB2B2.05-RELATED"/>
    <property type="match status" value="1"/>
</dbReference>
<gene>
    <name evidence="1" type="ORF">CKO28_05245</name>
</gene>
<comment type="caution">
    <text evidence="1">The sequence shown here is derived from an EMBL/GenBank/DDBJ whole genome shotgun (WGS) entry which is preliminary data.</text>
</comment>
<keyword evidence="2" id="KW-1185">Reference proteome</keyword>
<evidence type="ECO:0008006" key="3">
    <source>
        <dbReference type="Google" id="ProtNLM"/>
    </source>
</evidence>
<proteinExistence type="predicted"/>
<organism evidence="1 2">
    <name type="scientific">Rhodovibrio sodomensis</name>
    <dbReference type="NCBI Taxonomy" id="1088"/>
    <lineage>
        <taxon>Bacteria</taxon>
        <taxon>Pseudomonadati</taxon>
        <taxon>Pseudomonadota</taxon>
        <taxon>Alphaproteobacteria</taxon>
        <taxon>Rhodospirillales</taxon>
        <taxon>Rhodovibrionaceae</taxon>
        <taxon>Rhodovibrio</taxon>
    </lineage>
</organism>
<evidence type="ECO:0000313" key="1">
    <source>
        <dbReference type="EMBL" id="MBK1667435.1"/>
    </source>
</evidence>
<dbReference type="InterPro" id="IPR011697">
    <property type="entry name" value="Peptidase_C26"/>
</dbReference>
<name>A0ABS1DAN1_9PROT</name>
<dbReference type="CDD" id="cd01745">
    <property type="entry name" value="GATase1_2"/>
    <property type="match status" value="1"/>
</dbReference>
<dbReference type="EMBL" id="NRRL01000007">
    <property type="protein sequence ID" value="MBK1667435.1"/>
    <property type="molecule type" value="Genomic_DNA"/>
</dbReference>
<dbReference type="RefSeq" id="WP_200339542.1">
    <property type="nucleotide sequence ID" value="NZ_NRRL01000007.1"/>
</dbReference>
<dbReference type="PANTHER" id="PTHR43235:SF1">
    <property type="entry name" value="GLUTAMINE AMIDOTRANSFERASE PB2B2.05-RELATED"/>
    <property type="match status" value="1"/>
</dbReference>
<evidence type="ECO:0000313" key="2">
    <source>
        <dbReference type="Proteomes" id="UP001296873"/>
    </source>
</evidence>
<sequence>MTDPIPLVALPACRWEKGGQSYHTIGDKYVRAVAAAGGCLPMMLPSLSGSLDLDDLIGKLDGLVLTGSPSNVHPERYGDAASDKAEPYDVWRDAVTLPLIRKAVEAGLPLLAICRGLQELNVAFGGTLHPKVHEVAGRDDHRRPQADDLDTQYGPRHTVELAPDGQLRAVLGSGQVDVNSLHHQAVREIAPSLKLEGWAPDGTVEALSRPGSPGFLLAVQWHPEYRATGDPVSARLFQAFAGAARERARLRQNAANVRAVS</sequence>
<accession>A0ABS1DAN1</accession>